<dbReference type="STRING" id="643648.Slip_1454"/>
<proteinExistence type="predicted"/>
<feature type="domain" description="DUF8173" evidence="2">
    <location>
        <begin position="230"/>
        <end position="372"/>
    </location>
</feature>
<accession>D7CND2</accession>
<feature type="transmembrane region" description="Helical" evidence="1">
    <location>
        <begin position="269"/>
        <end position="291"/>
    </location>
</feature>
<sequence>MKRVCAWSRSVVVGFFVVSLCLWMGTGQSWAFQTRISDTVYVGSGKVLHGPYLFCGDSVRLDGEVDGDVFVIAQKVVVNGAVRGDFIGVANSVDINAPVAGDARVGAGEVTLRSAVGGSFTAAASSLYIEKNGRVGRDLVFAVNRFGLDGEVGRHVSATGETVYLDGKIGGNVRLSETSSLRLGKKAVIEGDLVYSGPSKAVLQQGAQVKGKQHWTRTEGKQRYRYEKYLDVISGFLSLILTWIVLRWLLPGVWEGLGSEIADKPGKSLLMGGLAFFTIPLLAITLMFSVIGVPLALILVFFYLLLIYLSKIIVATASGMAIGRYTGWQENIHPFWLFLLGLSLVQLLTMIPQIGWAFAVTVVWLGTGAAISKLFKPKQV</sequence>
<evidence type="ECO:0000313" key="3">
    <source>
        <dbReference type="EMBL" id="ADI02217.1"/>
    </source>
</evidence>
<dbReference type="eggNOG" id="COG1664">
    <property type="taxonomic scope" value="Bacteria"/>
</dbReference>
<keyword evidence="1" id="KW-1133">Transmembrane helix</keyword>
<feature type="transmembrane region" description="Helical" evidence="1">
    <location>
        <begin position="297"/>
        <end position="322"/>
    </location>
</feature>
<keyword evidence="4" id="KW-1185">Reference proteome</keyword>
<dbReference type="OrthoDB" id="2155342at2"/>
<keyword evidence="1" id="KW-0472">Membrane</keyword>
<evidence type="ECO:0000259" key="2">
    <source>
        <dbReference type="Pfam" id="PF26514"/>
    </source>
</evidence>
<keyword evidence="1" id="KW-0812">Transmembrane</keyword>
<dbReference type="Pfam" id="PF26514">
    <property type="entry name" value="DUF8173"/>
    <property type="match status" value="1"/>
</dbReference>
<feature type="transmembrane region" description="Helical" evidence="1">
    <location>
        <begin position="334"/>
        <end position="351"/>
    </location>
</feature>
<reference evidence="4" key="1">
    <citation type="journal article" date="2010" name="Stand. Genomic Sci.">
        <title>Complete genome sequence of Syntrophothermus lipocalidus type strain (TGB-C1T).</title>
        <authorList>
            <consortium name="US DOE Joint Genome Institute (JGI-PGF)"/>
            <person name="Djao O."/>
            <person name="Zhang X."/>
            <person name="Lucas S."/>
            <person name="Lapidus A."/>
            <person name="Glavina Del Rio T."/>
            <person name="Nolan M."/>
            <person name="Tice H."/>
            <person name="Cheng J."/>
            <person name="Han C."/>
            <person name="Tapia R."/>
            <person name="Goodwin L."/>
            <person name="Pitluck S."/>
            <person name="Liolios K."/>
            <person name="Ivanova N."/>
            <person name="Mavromatis K."/>
            <person name="Mikhailova N."/>
            <person name="Ovchinnikova G."/>
            <person name="Pati A."/>
            <person name="Brambilla E."/>
            <person name="Chen A."/>
            <person name="Palaniappan K."/>
            <person name="Land M."/>
            <person name="Hauser L."/>
            <person name="Chang Y."/>
            <person name="Jeffries C."/>
            <person name="Rohde M."/>
            <person name="Sikorski J."/>
            <person name="Spring S."/>
            <person name="Goker M."/>
            <person name="Detter J."/>
            <person name="Woyke T."/>
            <person name="Bristow J."/>
            <person name="Eisen J."/>
            <person name="Markowitz V."/>
            <person name="Hugenholtz P."/>
            <person name="Kyrpides N."/>
            <person name="Klenk H."/>
        </authorList>
    </citation>
    <scope>NUCLEOTIDE SEQUENCE [LARGE SCALE GENOMIC DNA]</scope>
    <source>
        <strain evidence="4">DSM 12680 / TGB-C1</strain>
    </source>
</reference>
<dbReference type="RefSeq" id="WP_013175619.1">
    <property type="nucleotide sequence ID" value="NC_014220.1"/>
</dbReference>
<feature type="transmembrane region" description="Helical" evidence="1">
    <location>
        <begin position="229"/>
        <end position="249"/>
    </location>
</feature>
<evidence type="ECO:0000256" key="1">
    <source>
        <dbReference type="SAM" id="Phobius"/>
    </source>
</evidence>
<reference evidence="3 4" key="2">
    <citation type="journal article" date="2010" name="Stand. Genomic Sci.">
        <title>Complete genome sequence of Syntrophothermus lipocalidus type strain (TGB-C1).</title>
        <authorList>
            <person name="Djao O.D."/>
            <person name="Zhang X."/>
            <person name="Lucas S."/>
            <person name="Lapidus A."/>
            <person name="Del Rio T.G."/>
            <person name="Nolan M."/>
            <person name="Tice H."/>
            <person name="Cheng J.F."/>
            <person name="Han C."/>
            <person name="Tapia R."/>
            <person name="Goodwin L."/>
            <person name="Pitluck S."/>
            <person name="Liolios K."/>
            <person name="Ivanova N."/>
            <person name="Mavromatis K."/>
            <person name="Mikhailova N."/>
            <person name="Ovchinnikova G."/>
            <person name="Pati A."/>
            <person name="Brambilla E."/>
            <person name="Chen A."/>
            <person name="Palaniappan K."/>
            <person name="Land M."/>
            <person name="Hauser L."/>
            <person name="Chang Y.J."/>
            <person name="Jeffries C.D."/>
            <person name="Rohde M."/>
            <person name="Sikorski J."/>
            <person name="Spring S."/>
            <person name="Goker M."/>
            <person name="Detter J.C."/>
            <person name="Woyke T."/>
            <person name="Bristow J."/>
            <person name="Eisen J.A."/>
            <person name="Markowitz V."/>
            <person name="Hugenholtz P."/>
            <person name="Kyrpides N.C."/>
            <person name="Klenk H.P."/>
        </authorList>
    </citation>
    <scope>NUCLEOTIDE SEQUENCE [LARGE SCALE GENOMIC DNA]</scope>
    <source>
        <strain evidence="4">DSM 12680 / TGB-C1</strain>
    </source>
</reference>
<organism evidence="3 4">
    <name type="scientific">Syntrophothermus lipocalidus (strain DSM 12680 / TGB-C1)</name>
    <dbReference type="NCBI Taxonomy" id="643648"/>
    <lineage>
        <taxon>Bacteria</taxon>
        <taxon>Bacillati</taxon>
        <taxon>Bacillota</taxon>
        <taxon>Clostridia</taxon>
        <taxon>Eubacteriales</taxon>
        <taxon>Syntrophomonadaceae</taxon>
        <taxon>Syntrophothermus</taxon>
    </lineage>
</organism>
<protein>
    <recommendedName>
        <fullName evidence="2">DUF8173 domain-containing protein</fullName>
    </recommendedName>
</protein>
<dbReference type="HOGENOM" id="CLU_036799_1_0_9"/>
<dbReference type="KEGG" id="slp:Slip_1454"/>
<dbReference type="Proteomes" id="UP000000378">
    <property type="component" value="Chromosome"/>
</dbReference>
<dbReference type="InterPro" id="IPR058486">
    <property type="entry name" value="DUF8173"/>
</dbReference>
<dbReference type="EMBL" id="CP002048">
    <property type="protein sequence ID" value="ADI02217.1"/>
    <property type="molecule type" value="Genomic_DNA"/>
</dbReference>
<name>D7CND2_SYNLT</name>
<gene>
    <name evidence="3" type="ordered locus">Slip_1454</name>
</gene>
<dbReference type="AlphaFoldDB" id="D7CND2"/>
<evidence type="ECO:0000313" key="4">
    <source>
        <dbReference type="Proteomes" id="UP000000378"/>
    </source>
</evidence>